<dbReference type="InterPro" id="IPR051374">
    <property type="entry name" value="Ataxin-10/CTR86_families"/>
</dbReference>
<evidence type="ECO:0000256" key="4">
    <source>
        <dbReference type="ARBA" id="ARBA00044746"/>
    </source>
</evidence>
<dbReference type="InterPro" id="IPR019156">
    <property type="entry name" value="Ataxin-10_domain"/>
</dbReference>
<dbReference type="SUPFAM" id="SSF48371">
    <property type="entry name" value="ARM repeat"/>
    <property type="match status" value="1"/>
</dbReference>
<dbReference type="RefSeq" id="XP_069211258.1">
    <property type="nucleotide sequence ID" value="XM_069350872.1"/>
</dbReference>
<dbReference type="InterPro" id="IPR016024">
    <property type="entry name" value="ARM-type_fold"/>
</dbReference>
<dbReference type="GeneID" id="95983308"/>
<evidence type="ECO:0000256" key="2">
    <source>
        <dbReference type="ARBA" id="ARBA00022618"/>
    </source>
</evidence>
<organism evidence="8 9">
    <name type="scientific">Vanrija albida</name>
    <dbReference type="NCBI Taxonomy" id="181172"/>
    <lineage>
        <taxon>Eukaryota</taxon>
        <taxon>Fungi</taxon>
        <taxon>Dikarya</taxon>
        <taxon>Basidiomycota</taxon>
        <taxon>Agaricomycotina</taxon>
        <taxon>Tremellomycetes</taxon>
        <taxon>Trichosporonales</taxon>
        <taxon>Trichosporonaceae</taxon>
        <taxon>Vanrija</taxon>
    </lineage>
</organism>
<accession>A0ABR3Q9B8</accession>
<evidence type="ECO:0000256" key="1">
    <source>
        <dbReference type="ARBA" id="ARBA00008384"/>
    </source>
</evidence>
<gene>
    <name evidence="8" type="ORF">Q8F55_002265</name>
</gene>
<keyword evidence="3" id="KW-0131">Cell cycle</keyword>
<comment type="function">
    <text evidence="4">May play a role in the regulation of cytokinesis.</text>
</comment>
<name>A0ABR3Q9B8_9TREE</name>
<protein>
    <recommendedName>
        <fullName evidence="5">Ataxin-10 homolog</fullName>
    </recommendedName>
    <alternativeName>
        <fullName evidence="6">Copper transport protein 86</fullName>
    </alternativeName>
</protein>
<comment type="similarity">
    <text evidence="1">Belongs to the ataxin-10 family.</text>
</comment>
<dbReference type="PANTHER" id="PTHR13255:SF0">
    <property type="entry name" value="ATAXIN-10"/>
    <property type="match status" value="1"/>
</dbReference>
<keyword evidence="9" id="KW-1185">Reference proteome</keyword>
<dbReference type="InterPro" id="IPR011989">
    <property type="entry name" value="ARM-like"/>
</dbReference>
<evidence type="ECO:0000256" key="5">
    <source>
        <dbReference type="ARBA" id="ARBA00044801"/>
    </source>
</evidence>
<comment type="caution">
    <text evidence="8">The sequence shown here is derived from an EMBL/GenBank/DDBJ whole genome shotgun (WGS) entry which is preliminary data.</text>
</comment>
<reference evidence="8 9" key="1">
    <citation type="submission" date="2023-08" db="EMBL/GenBank/DDBJ databases">
        <title>Annotated Genome Sequence of Vanrija albida AlHP1.</title>
        <authorList>
            <person name="Herzog R."/>
        </authorList>
    </citation>
    <scope>NUCLEOTIDE SEQUENCE [LARGE SCALE GENOMIC DNA]</scope>
    <source>
        <strain evidence="8 9">AlHP1</strain>
    </source>
</reference>
<dbReference type="Proteomes" id="UP001565368">
    <property type="component" value="Unassembled WGS sequence"/>
</dbReference>
<dbReference type="Gene3D" id="1.25.10.10">
    <property type="entry name" value="Leucine-rich Repeat Variant"/>
    <property type="match status" value="1"/>
</dbReference>
<dbReference type="EMBL" id="JBBXJM010000002">
    <property type="protein sequence ID" value="KAL1411314.1"/>
    <property type="molecule type" value="Genomic_DNA"/>
</dbReference>
<proteinExistence type="inferred from homology"/>
<evidence type="ECO:0000259" key="7">
    <source>
        <dbReference type="Pfam" id="PF09759"/>
    </source>
</evidence>
<evidence type="ECO:0000256" key="3">
    <source>
        <dbReference type="ARBA" id="ARBA00023306"/>
    </source>
</evidence>
<evidence type="ECO:0000313" key="8">
    <source>
        <dbReference type="EMBL" id="KAL1411314.1"/>
    </source>
</evidence>
<feature type="domain" description="Ataxin-10" evidence="7">
    <location>
        <begin position="426"/>
        <end position="503"/>
    </location>
</feature>
<dbReference type="PANTHER" id="PTHR13255">
    <property type="entry name" value="ATAXIN-10"/>
    <property type="match status" value="1"/>
</dbReference>
<evidence type="ECO:0000256" key="6">
    <source>
        <dbReference type="ARBA" id="ARBA00044805"/>
    </source>
</evidence>
<evidence type="ECO:0000313" key="9">
    <source>
        <dbReference type="Proteomes" id="UP001565368"/>
    </source>
</evidence>
<dbReference type="Pfam" id="PF09759">
    <property type="entry name" value="Atx10homo_assoc"/>
    <property type="match status" value="1"/>
</dbReference>
<keyword evidence="2" id="KW-0132">Cell division</keyword>
<sequence length="530" mass="57191">MDASALRNALAQEGTVAHDEACLASAGQLERAARYVAVHLSDRPEILDDFAHTGTESVWELLGRLWSQLAASFDPSPATAAERSKLASEDSRIALVLAAAKLERNLVAGVYEFQKAALPHEPAVRRVIFNVTTFTRIEDAKFFTLHAVLAQLLSNLVSPTSDPKSEDLADAQLERYLSGGRDDDVVIRLLDSRDVMTNTATLHLINNLTRDESRIALLLRPAGVKWLAQLLGRMDEWLEAQDGLFELAASVFSRVLDAGLQSELYAALSVSDEAVTPSQTTLLKLVDSELAQHADPSSPNPAPSPDAFVLDAWHDLARYATISMKSGQDDARLPKILAALILACEALSAITLRAQARSDDAARRRRALTPGGDEELVRAMKSGDRSVVAPLVGLLAATNSFLPRVKPTRPEDAPEATQTQLPFANIKRDLVRLLAALAFDDTAFGDAVREAGGVELVLSLCETDERNPYLREHALLAVRNLMTGNPANQAIIAQMDPLGVVGEDGELLPLPEKMKKGYQSTVAPGPDGAA</sequence>